<protein>
    <submittedName>
        <fullName evidence="1">Uncharacterized protein</fullName>
    </submittedName>
</protein>
<name>A0A6M3TAV7_9CAUD</name>
<organism evidence="1 2">
    <name type="scientific">Mycobacterium phage Chaelin</name>
    <dbReference type="NCBI Taxonomy" id="2725630"/>
    <lineage>
        <taxon>Viruses</taxon>
        <taxon>Duplodnaviria</taxon>
        <taxon>Heunggongvirae</taxon>
        <taxon>Uroviricota</taxon>
        <taxon>Caudoviricetes</taxon>
        <taxon>Bclasvirinae</taxon>
        <taxon>Pegunavirus</taxon>
        <taxon>Pegunavirus oline</taxon>
    </lineage>
</organism>
<dbReference type="Proteomes" id="UP000502825">
    <property type="component" value="Segment"/>
</dbReference>
<accession>A0A6M3TAV7</accession>
<gene>
    <name evidence="1" type="primary">26</name>
    <name evidence="1" type="ORF">SEA_CHAELIN_26</name>
</gene>
<sequence>MIGGWREGSFEGVMAARRDLKTLITGVKLAKQIG</sequence>
<dbReference type="EMBL" id="MT310867">
    <property type="protein sequence ID" value="QJD51074.1"/>
    <property type="molecule type" value="Genomic_DNA"/>
</dbReference>
<evidence type="ECO:0000313" key="2">
    <source>
        <dbReference type="Proteomes" id="UP000502825"/>
    </source>
</evidence>
<evidence type="ECO:0000313" key="1">
    <source>
        <dbReference type="EMBL" id="QJD51074.1"/>
    </source>
</evidence>
<proteinExistence type="predicted"/>
<reference evidence="1 2" key="1">
    <citation type="submission" date="2020-04" db="EMBL/GenBank/DDBJ databases">
        <authorList>
            <person name="Ayuk M.A."/>
            <person name="Robinson C.J."/>
            <person name="Anderson W.A."/>
            <person name="Ullah H."/>
            <person name="Gugssa A."/>
            <person name="Somiranjan G."/>
            <person name="Allen-Mcfarlane R."/>
            <person name="Quagraine B.K."/>
            <person name="Smith M."/>
            <person name="Moore M."/>
            <person name="Elhelu O.K."/>
            <person name="Roy S.D."/>
            <person name="Bassey G."/>
            <person name="Ghaderzadeh S."/>
            <person name="Louis B.N."/>
            <person name="Olliver F."/>
            <person name="Anyanwu M.A."/>
            <person name="Cesair A."/>
            <person name="Davis A.L."/>
            <person name="Davis B.M."/>
            <person name="Flowers R.G."/>
            <person name="Ford M.R."/>
            <person name="Harris N.A."/>
            <person name="Jean P.L."/>
            <person name="Mabry K.R."/>
            <person name="Nimako A.F."/>
            <person name="Okani F.O."/>
            <person name="Olliver F."/>
            <person name="Pittman-Kidd D.S."/>
            <person name="Price M.C."/>
            <person name="Reede A.M."/>
            <person name="Telesford J.T."/>
            <person name="Reese E.M."/>
            <person name="Ukpong C.-I.A."/>
            <person name="Williams I.M."/>
            <person name="Riley H.L."/>
            <person name="Garlena R.A."/>
            <person name="Russell D.A."/>
            <person name="Pope W.H."/>
            <person name="Jacobs-Sera D."/>
            <person name="Hatfull G.F."/>
        </authorList>
    </citation>
    <scope>NUCLEOTIDE SEQUENCE [LARGE SCALE GENOMIC DNA]</scope>
</reference>